<organism evidence="3 4">
    <name type="scientific">Granulicella mallensis</name>
    <dbReference type="NCBI Taxonomy" id="940614"/>
    <lineage>
        <taxon>Bacteria</taxon>
        <taxon>Pseudomonadati</taxon>
        <taxon>Acidobacteriota</taxon>
        <taxon>Terriglobia</taxon>
        <taxon>Terriglobales</taxon>
        <taxon>Acidobacteriaceae</taxon>
        <taxon>Granulicella</taxon>
    </lineage>
</organism>
<sequence>MSLSRFAIRTAGAIFACFSILLFMSITAISPPAWAQDLSTGSLNVAVLDPSGAAIAGATIVLKDLGTNDVHTGVTRGVGTVVIPYLPPAQYILTVSKDGFETEVYPLVTIQTNQVSNLKVAMKIGAATTSVSVSSDVSPILDSTSNALTTTLDLKQVDSLPLGGRDAGPLAFLVPGAVNNNFNNLPGGAVNVSSNGFSTMTARNKSSGFADNGSATTQLLEDTQEMTVQTSELDASHGGSSTMDIGFTTKRGTNKFHGQLFEDYRSRGLNANTWYNNYVGLPRPDLIIHDFGASVGGPLWKDKLFFFVSLSNFRQPSSFTHSTEIPTAAALAGNYSYIPIGSSAVQTVNVLQAGASAGCPTCTGQLNPTIAAAFATAQASYGVGGATITPLDLNHNNLNFPVQGATVIKYPTARLDYDVSHNFRLTGTANETASYYTNTGAPPYPGAAYANQSGSSFTKNWQATAGFDWSITPSFVNAFRAAFLYTHFEYNTQGVSIPTDSMFDTGNIVLGFGLTSGINPFNSLSGGSLYDTIAVKDDSTWQKGNHTIGFGVEAGSEPDHYYNNLFVPSFTANGIATGDPVQNALINALSANAPSSAQGDVQGLYASLTGRVNYYSTSEFVNTQTKQYDPHTDFDLHERLTQAALFAMDSWRATPTLTLNYGLRWDFTGASTDLTGFYTHPDVANLWGPSGVNNLFMPGTLSGVQNPTESTSSQAYAPTYVHPQPNFGFAWSPHGDPNSWTGRMFGNGKTVIRGSYTLKNYVEGTQNFWTFGSNGGANFQNNYTAVPVIPSSAAPGAGFYNAGSFVLGQSAAPATAAQFPVPFSNTVPLSLGTFSGNWVTTIDPHIKQPYVESWQFGIQYAINDKNVIEVRYVGNVGKDQWLGQNINEINVFENGFLNEFKGAQANLVASGGTTFQGHNPTPILNQAFASTGLQSNFTNSQFITWLNQGQAGAFANYLASNPSYLCSLVGAAHFAPCGAAGATGGGGYPINFFQANPFVANGEVVELTNAGYSNYNALQIDFRQHSYHGMQFNANYTYAKSLGTSVQGSTAPGIYGGQGNSAPGFYTLRNKRLNYFPSAFDIRNVLHVSGTYDLPFGRNRQFFSHTNRVVDSVIGGWTLGTIITYQSGDPHLFNGGTETTNTSDSGISLIGVTPAQLQKQIHIRPSNGHPWVNLFDPKYYTGAGQANNAYISPNFNAGTFAYLLWLHDPKWINTDAALTKVVPVYKSMNLTLQAEFLNVFNHTAWNGMDTGVQDTTFGTTSTTANSPRNIELRGNFRF</sequence>
<proteinExistence type="predicted"/>
<gene>
    <name evidence="3" type="ORF">HDF15_001433</name>
</gene>
<evidence type="ECO:0000313" key="3">
    <source>
        <dbReference type="EMBL" id="MBB5063093.1"/>
    </source>
</evidence>
<dbReference type="Gene3D" id="2.60.40.1120">
    <property type="entry name" value="Carboxypeptidase-like, regulatory domain"/>
    <property type="match status" value="1"/>
</dbReference>
<keyword evidence="1" id="KW-0732">Signal</keyword>
<reference evidence="3 4" key="1">
    <citation type="submission" date="2020-08" db="EMBL/GenBank/DDBJ databases">
        <title>Genomic Encyclopedia of Type Strains, Phase IV (KMG-V): Genome sequencing to study the core and pangenomes of soil and plant-associated prokaryotes.</title>
        <authorList>
            <person name="Whitman W."/>
        </authorList>
    </citation>
    <scope>NUCLEOTIDE SEQUENCE [LARGE SCALE GENOMIC DNA]</scope>
    <source>
        <strain evidence="3 4">X5P3</strain>
    </source>
</reference>
<comment type="caution">
    <text evidence="3">The sequence shown here is derived from an EMBL/GenBank/DDBJ whole genome shotgun (WGS) entry which is preliminary data.</text>
</comment>
<dbReference type="InterPro" id="IPR057601">
    <property type="entry name" value="Oar-like_b-barrel"/>
</dbReference>
<dbReference type="SUPFAM" id="SSF49452">
    <property type="entry name" value="Starch-binding domain-like"/>
    <property type="match status" value="1"/>
</dbReference>
<name>A0A7W8E886_9BACT</name>
<protein>
    <recommendedName>
        <fullName evidence="2">TonB-dependent transporter Oar-like beta-barrel domain-containing protein</fullName>
    </recommendedName>
</protein>
<dbReference type="Pfam" id="PF13620">
    <property type="entry name" value="CarboxypepD_reg"/>
    <property type="match status" value="1"/>
</dbReference>
<dbReference type="Proteomes" id="UP000584867">
    <property type="component" value="Unassembled WGS sequence"/>
</dbReference>
<evidence type="ECO:0000259" key="2">
    <source>
        <dbReference type="Pfam" id="PF25183"/>
    </source>
</evidence>
<dbReference type="AlphaFoldDB" id="A0A7W8E886"/>
<dbReference type="EMBL" id="JACHIO010000005">
    <property type="protein sequence ID" value="MBB5063093.1"/>
    <property type="molecule type" value="Genomic_DNA"/>
</dbReference>
<dbReference type="InterPro" id="IPR013784">
    <property type="entry name" value="Carb-bd-like_fold"/>
</dbReference>
<feature type="chain" id="PRO_5031449762" description="TonB-dependent transporter Oar-like beta-barrel domain-containing protein" evidence="1">
    <location>
        <begin position="36"/>
        <end position="1278"/>
    </location>
</feature>
<dbReference type="GO" id="GO:0030246">
    <property type="term" value="F:carbohydrate binding"/>
    <property type="evidence" value="ECO:0007669"/>
    <property type="project" value="InterPro"/>
</dbReference>
<feature type="domain" description="TonB-dependent transporter Oar-like beta-barrel" evidence="2">
    <location>
        <begin position="248"/>
        <end position="1270"/>
    </location>
</feature>
<accession>A0A7W8E886</accession>
<feature type="signal peptide" evidence="1">
    <location>
        <begin position="1"/>
        <end position="35"/>
    </location>
</feature>
<evidence type="ECO:0000313" key="4">
    <source>
        <dbReference type="Proteomes" id="UP000584867"/>
    </source>
</evidence>
<dbReference type="Pfam" id="PF25183">
    <property type="entry name" value="OMP_b-brl_4"/>
    <property type="match status" value="1"/>
</dbReference>
<dbReference type="SUPFAM" id="SSF56935">
    <property type="entry name" value="Porins"/>
    <property type="match status" value="1"/>
</dbReference>
<evidence type="ECO:0000256" key="1">
    <source>
        <dbReference type="SAM" id="SignalP"/>
    </source>
</evidence>
<dbReference type="RefSeq" id="WP_184253978.1">
    <property type="nucleotide sequence ID" value="NZ_JACHIO010000005.1"/>
</dbReference>